<proteinExistence type="predicted"/>
<evidence type="ECO:0000256" key="1">
    <source>
        <dbReference type="SAM" id="MobiDB-lite"/>
    </source>
</evidence>
<feature type="region of interest" description="Disordered" evidence="1">
    <location>
        <begin position="102"/>
        <end position="121"/>
    </location>
</feature>
<sequence length="324" mass="37513">MATAAEKDTVWIGFMDIVPVIGTVKEAVELVLALYEGNKAVIKEKEKAIENILKESLKKHEKENYVKKLTLADKPAAAADEFSGLRNVREVRKEMIIEYMAKGSKKGTKPPTSAEQKERQKRVEAIQKDMLEKIRIINPNFNEELKDELRRPKRGEHVFNNDILKFHSKVLTEFIQRYSIANRRGYNQQAMNELGRHTLPQKTATEIQTNMVVHFGEDEFYVNANAVMYGEYCRALRGALLDVLGNINPGDVADEERQRVNDVIDNMNNLAIYVDHLAKVRWIGNNETRRARFEQVRREVANMYNTDRGFEWCIRILNQVRTFV</sequence>
<dbReference type="OrthoDB" id="8553199at2759"/>
<organism evidence="2">
    <name type="scientific">Cyprinus carpio</name>
    <name type="common">Common carp</name>
    <dbReference type="NCBI Taxonomy" id="7962"/>
    <lineage>
        <taxon>Eukaryota</taxon>
        <taxon>Metazoa</taxon>
        <taxon>Chordata</taxon>
        <taxon>Craniata</taxon>
        <taxon>Vertebrata</taxon>
        <taxon>Euteleostomi</taxon>
        <taxon>Actinopterygii</taxon>
        <taxon>Neopterygii</taxon>
        <taxon>Teleostei</taxon>
        <taxon>Ostariophysi</taxon>
        <taxon>Cypriniformes</taxon>
        <taxon>Cyprinidae</taxon>
        <taxon>Cyprininae</taxon>
        <taxon>Cyprinus</taxon>
    </lineage>
</organism>
<reference evidence="2" key="1">
    <citation type="submission" date="2025-08" db="UniProtKB">
        <authorList>
            <consortium name="RefSeq"/>
        </authorList>
    </citation>
    <scope>IDENTIFICATION</scope>
    <source>
        <tissue evidence="2">Muscle</tissue>
    </source>
</reference>
<gene>
    <name evidence="2" type="primary">LOC109064270</name>
</gene>
<dbReference type="AlphaFoldDB" id="A0A9Q9XLT8"/>
<dbReference type="KEGG" id="ccar:109064270"/>
<accession>A0A9Q9XLT8</accession>
<name>A0A9Q9XLT8_CYPCA</name>
<dbReference type="RefSeq" id="XP_042604167.1">
    <property type="nucleotide sequence ID" value="XM_042748233.1"/>
</dbReference>
<dbReference type="Proteomes" id="UP001155660">
    <property type="component" value="Chromosome B21"/>
</dbReference>
<dbReference type="GeneID" id="109064270"/>
<evidence type="ECO:0000313" key="2">
    <source>
        <dbReference type="RefSeq" id="XP_042604167.1"/>
    </source>
</evidence>
<protein>
    <submittedName>
        <fullName evidence="2">Uncharacterized protein LOC109064270</fullName>
    </submittedName>
</protein>